<proteinExistence type="predicted"/>
<sequence length="246" mass="27874">MLRIPLALRRTGTQRPTADETSGGAIIPRPMSQVPSMIPVSLLFATRMAMLERVEHRNLSNSARNMELLFHSWSTNPVATYLMINGPFTVDRIRPLFQSFGRTVPPALNSVPDEARSEDDIATMRDALTYEAVRTEADITAVLDALTYDIGLRFLAEAVRTAPASYEIAVYAEILTHFWDRIQRQADRETWQRIYHDFTRAYNRSLMIDRTPAQTVQSSTRSTTNEPARVQSSNNRNDTFPANDVP</sequence>
<dbReference type="EMBL" id="JAPWDS010000001">
    <property type="protein sequence ID" value="KAJ5521135.1"/>
    <property type="molecule type" value="Genomic_DNA"/>
</dbReference>
<dbReference type="AlphaFoldDB" id="A0A9W9Y6F2"/>
<comment type="caution">
    <text evidence="2">The sequence shown here is derived from an EMBL/GenBank/DDBJ whole genome shotgun (WGS) entry which is preliminary data.</text>
</comment>
<feature type="region of interest" description="Disordered" evidence="1">
    <location>
        <begin position="209"/>
        <end position="246"/>
    </location>
</feature>
<name>A0A9W9Y6F2_9EURO</name>
<evidence type="ECO:0000256" key="1">
    <source>
        <dbReference type="SAM" id="MobiDB-lite"/>
    </source>
</evidence>
<reference evidence="2" key="1">
    <citation type="submission" date="2022-12" db="EMBL/GenBank/DDBJ databases">
        <authorList>
            <person name="Petersen C."/>
        </authorList>
    </citation>
    <scope>NUCLEOTIDE SEQUENCE</scope>
    <source>
        <strain evidence="2">IBT 29495</strain>
    </source>
</reference>
<evidence type="ECO:0000313" key="3">
    <source>
        <dbReference type="Proteomes" id="UP001149954"/>
    </source>
</evidence>
<feature type="compositionally biased region" description="Polar residues" evidence="1">
    <location>
        <begin position="212"/>
        <end position="240"/>
    </location>
</feature>
<organism evidence="2 3">
    <name type="scientific">Penicillium fimorum</name>
    <dbReference type="NCBI Taxonomy" id="1882269"/>
    <lineage>
        <taxon>Eukaryota</taxon>
        <taxon>Fungi</taxon>
        <taxon>Dikarya</taxon>
        <taxon>Ascomycota</taxon>
        <taxon>Pezizomycotina</taxon>
        <taxon>Eurotiomycetes</taxon>
        <taxon>Eurotiomycetidae</taxon>
        <taxon>Eurotiales</taxon>
        <taxon>Aspergillaceae</taxon>
        <taxon>Penicillium</taxon>
    </lineage>
</organism>
<protein>
    <submittedName>
        <fullName evidence="2">Maltose/galactoside acetyltransferase</fullName>
    </submittedName>
</protein>
<gene>
    <name evidence="2" type="ORF">N7463_001588</name>
</gene>
<dbReference type="OrthoDB" id="4357822at2759"/>
<dbReference type="Proteomes" id="UP001149954">
    <property type="component" value="Unassembled WGS sequence"/>
</dbReference>
<keyword evidence="3" id="KW-1185">Reference proteome</keyword>
<reference evidence="2" key="2">
    <citation type="journal article" date="2023" name="IMA Fungus">
        <title>Comparative genomic study of the Penicillium genus elucidates a diverse pangenome and 15 lateral gene transfer events.</title>
        <authorList>
            <person name="Petersen C."/>
            <person name="Sorensen T."/>
            <person name="Nielsen M.R."/>
            <person name="Sondergaard T.E."/>
            <person name="Sorensen J.L."/>
            <person name="Fitzpatrick D.A."/>
            <person name="Frisvad J.C."/>
            <person name="Nielsen K.L."/>
        </authorList>
    </citation>
    <scope>NUCLEOTIDE SEQUENCE</scope>
    <source>
        <strain evidence="2">IBT 29495</strain>
    </source>
</reference>
<accession>A0A9W9Y6F2</accession>
<evidence type="ECO:0000313" key="2">
    <source>
        <dbReference type="EMBL" id="KAJ5521135.1"/>
    </source>
</evidence>